<sequence length="122" mass="14455">MILIGELAHKTGLSVRTIRFYEEKGVIESVERDANNKRLFDDDETVHWLIFVRYLRKTGMSITDIQEYRKLIDQGDDTIPERIRILEKQKTKVLADIQEKYTEIEQIDHKLNNYRNGVDGFL</sequence>
<gene>
    <name evidence="1" type="ORF">O0236_001875</name>
</gene>
<organism evidence="1 2">
    <name type="scientific">Lentilactobacillus terminaliae</name>
    <dbReference type="NCBI Taxonomy" id="3003483"/>
    <lineage>
        <taxon>Bacteria</taxon>
        <taxon>Bacillati</taxon>
        <taxon>Bacillota</taxon>
        <taxon>Bacilli</taxon>
        <taxon>Lactobacillales</taxon>
        <taxon>Lactobacillaceae</taxon>
        <taxon>Lentilactobacillus</taxon>
    </lineage>
</organism>
<protein>
    <submittedName>
        <fullName evidence="1">MerR family transcriptional regulator</fullName>
    </submittedName>
</protein>
<keyword evidence="2" id="KW-1185">Reference proteome</keyword>
<evidence type="ECO:0000313" key="2">
    <source>
        <dbReference type="Proteomes" id="UP001149860"/>
    </source>
</evidence>
<evidence type="ECO:0000313" key="1">
    <source>
        <dbReference type="EMBL" id="XFD40083.1"/>
    </source>
</evidence>
<dbReference type="EMBL" id="CP168151">
    <property type="protein sequence ID" value="XFD40083.1"/>
    <property type="molecule type" value="Genomic_DNA"/>
</dbReference>
<name>A0ACD5DG18_9LACO</name>
<accession>A0ACD5DG18</accession>
<reference evidence="1" key="1">
    <citation type="submission" date="2024-08" db="EMBL/GenBank/DDBJ databases">
        <title>Lentilactobacillus sp. nov., isolated from tree bark.</title>
        <authorList>
            <person name="Phuengjayaem S."/>
            <person name="Tanasupawat S."/>
        </authorList>
    </citation>
    <scope>NUCLEOTIDE SEQUENCE</scope>
    <source>
        <strain evidence="1">SPB1-3</strain>
    </source>
</reference>
<dbReference type="Proteomes" id="UP001149860">
    <property type="component" value="Chromosome"/>
</dbReference>
<proteinExistence type="predicted"/>